<dbReference type="EMBL" id="CP060822">
    <property type="protein sequence ID" value="QNP29951.1"/>
    <property type="molecule type" value="Genomic_DNA"/>
</dbReference>
<dbReference type="Proteomes" id="UP000516013">
    <property type="component" value="Chromosome"/>
</dbReference>
<accession>A0A7H0F1N5</accession>
<dbReference type="AlphaFoldDB" id="A0A7H0F1N5"/>
<evidence type="ECO:0000313" key="1">
    <source>
        <dbReference type="EMBL" id="QNP29951.1"/>
    </source>
</evidence>
<dbReference type="SUPFAM" id="SSF53335">
    <property type="entry name" value="S-adenosyl-L-methionine-dependent methyltransferases"/>
    <property type="match status" value="1"/>
</dbReference>
<organism evidence="1 2">
    <name type="scientific">Cylindrospermopsis curvispora GIHE-G1</name>
    <dbReference type="NCBI Taxonomy" id="2666332"/>
    <lineage>
        <taxon>Bacteria</taxon>
        <taxon>Bacillati</taxon>
        <taxon>Cyanobacteriota</taxon>
        <taxon>Cyanophyceae</taxon>
        <taxon>Nostocales</taxon>
        <taxon>Aphanizomenonaceae</taxon>
        <taxon>Cylindrospermopsis</taxon>
    </lineage>
</organism>
<dbReference type="Gene3D" id="3.40.50.150">
    <property type="entry name" value="Vaccinia Virus protein VP39"/>
    <property type="match status" value="1"/>
</dbReference>
<dbReference type="KEGG" id="ccur:IAR63_02330"/>
<proteinExistence type="predicted"/>
<name>A0A7H0F1N5_9CYAN</name>
<evidence type="ECO:0000313" key="2">
    <source>
        <dbReference type="Proteomes" id="UP000516013"/>
    </source>
</evidence>
<gene>
    <name evidence="1" type="ORF">IAR63_02330</name>
</gene>
<evidence type="ECO:0008006" key="3">
    <source>
        <dbReference type="Google" id="ProtNLM"/>
    </source>
</evidence>
<protein>
    <recommendedName>
        <fullName evidence="3">FkbM family methyltransferase</fullName>
    </recommendedName>
</protein>
<sequence length="104" mass="11757">MQRPELIVIIVKLILKRLGLQKIPKTSLTKDLSLQSALSRITTKDIKIKTVIDIGASDGQWTKVVKAYFPWAFYYLIEANPIHLSALQEFKSSQKKVDFILAAA</sequence>
<reference evidence="1 2" key="1">
    <citation type="submission" date="2020-08" db="EMBL/GenBank/DDBJ databases">
        <title>Complete genome sequence of Raphidiopsis curvispora isolated from drinking water reservoir in South Korea.</title>
        <authorList>
            <person name="Jeong J."/>
        </authorList>
    </citation>
    <scope>NUCLEOTIDE SEQUENCE [LARGE SCALE GENOMIC DNA]</scope>
    <source>
        <strain evidence="1 2">GIHE-G1</strain>
    </source>
</reference>
<keyword evidence="2" id="KW-1185">Reference proteome</keyword>
<dbReference type="RefSeq" id="WP_187706440.1">
    <property type="nucleotide sequence ID" value="NZ_CP060822.1"/>
</dbReference>
<dbReference type="InterPro" id="IPR029063">
    <property type="entry name" value="SAM-dependent_MTases_sf"/>
</dbReference>